<evidence type="ECO:0000313" key="3">
    <source>
        <dbReference type="Proteomes" id="UP001597045"/>
    </source>
</evidence>
<keyword evidence="2" id="KW-0378">Hydrolase</keyword>
<dbReference type="InterPro" id="IPR054105">
    <property type="entry name" value="WHD_NrtR"/>
</dbReference>
<dbReference type="GO" id="GO:0016787">
    <property type="term" value="F:hydrolase activity"/>
    <property type="evidence" value="ECO:0007669"/>
    <property type="project" value="UniProtKB-KW"/>
</dbReference>
<dbReference type="Proteomes" id="UP001597045">
    <property type="component" value="Unassembled WGS sequence"/>
</dbReference>
<organism evidence="2 3">
    <name type="scientific">Kibdelosporangium lantanae</name>
    <dbReference type="NCBI Taxonomy" id="1497396"/>
    <lineage>
        <taxon>Bacteria</taxon>
        <taxon>Bacillati</taxon>
        <taxon>Actinomycetota</taxon>
        <taxon>Actinomycetes</taxon>
        <taxon>Pseudonocardiales</taxon>
        <taxon>Pseudonocardiaceae</taxon>
        <taxon>Kibdelosporangium</taxon>
    </lineage>
</organism>
<comment type="caution">
    <text evidence="2">The sequence shown here is derived from an EMBL/GenBank/DDBJ whole genome shotgun (WGS) entry which is preliminary data.</text>
</comment>
<dbReference type="InterPro" id="IPR036388">
    <property type="entry name" value="WH-like_DNA-bd_sf"/>
</dbReference>
<evidence type="ECO:0000313" key="2">
    <source>
        <dbReference type="EMBL" id="MFD1045361.1"/>
    </source>
</evidence>
<sequence>RWVPVGQALRRRNNLAFDHARILIDAVERARAKLEYTTLATAFCGPRFTVTDLRNVYEVVWGERIDPRNFHRKVTNVENFLIPTGEHTNKHGGRPAALFRRGAAETLHPPILRGS</sequence>
<accession>A0ABW3M3U3</accession>
<gene>
    <name evidence="2" type="ORF">ACFQ1S_07055</name>
</gene>
<evidence type="ECO:0000259" key="1">
    <source>
        <dbReference type="Pfam" id="PF21906"/>
    </source>
</evidence>
<feature type="non-terminal residue" evidence="2">
    <location>
        <position position="1"/>
    </location>
</feature>
<reference evidence="3" key="1">
    <citation type="journal article" date="2019" name="Int. J. Syst. Evol. Microbiol.">
        <title>The Global Catalogue of Microorganisms (GCM) 10K type strain sequencing project: providing services to taxonomists for standard genome sequencing and annotation.</title>
        <authorList>
            <consortium name="The Broad Institute Genomics Platform"/>
            <consortium name="The Broad Institute Genome Sequencing Center for Infectious Disease"/>
            <person name="Wu L."/>
            <person name="Ma J."/>
        </authorList>
    </citation>
    <scope>NUCLEOTIDE SEQUENCE [LARGE SCALE GENOMIC DNA]</scope>
    <source>
        <strain evidence="3">JCM 31486</strain>
    </source>
</reference>
<protein>
    <submittedName>
        <fullName evidence="2">NUDIX hydrolase</fullName>
    </submittedName>
</protein>
<dbReference type="Gene3D" id="1.10.10.10">
    <property type="entry name" value="Winged helix-like DNA-binding domain superfamily/Winged helix DNA-binding domain"/>
    <property type="match status" value="1"/>
</dbReference>
<proteinExistence type="predicted"/>
<dbReference type="EMBL" id="JBHTIS010000275">
    <property type="protein sequence ID" value="MFD1045361.1"/>
    <property type="molecule type" value="Genomic_DNA"/>
</dbReference>
<dbReference type="Pfam" id="PF21906">
    <property type="entry name" value="WHD_NrtR"/>
    <property type="match status" value="1"/>
</dbReference>
<dbReference type="InterPro" id="IPR036390">
    <property type="entry name" value="WH_DNA-bd_sf"/>
</dbReference>
<feature type="domain" description="NrtR DNA-binding winged helix" evidence="1">
    <location>
        <begin position="45"/>
        <end position="100"/>
    </location>
</feature>
<dbReference type="SUPFAM" id="SSF46785">
    <property type="entry name" value="Winged helix' DNA-binding domain"/>
    <property type="match status" value="1"/>
</dbReference>
<keyword evidence="3" id="KW-1185">Reference proteome</keyword>
<name>A0ABW3M3U3_9PSEU</name>